<dbReference type="InterPro" id="IPR000757">
    <property type="entry name" value="Beta-glucanase-like"/>
</dbReference>
<sequence>MGPSSGSCSCSSMMKMVMMFVLFGMESMRGLLGGNMSEEFEITWGSGRGKLLNNGQLLTLTLDHFSGSGFRSRKEYHFGKIDIQLKVVPGNSAGTVTAYYLSSEGAGHDEIDYEFLGNLTGQPYTVHTNVYTGGKGEREQQFHLWFDPSTDFHTYSILWNPHTIIFSIDGIPIREYKNREARGIPFPKKQAMKLYSSIWNADQWATQGGRIKTDWSQAPFTASYRNFRAEACVRVGGRGRSSCSPRIYSSLITKGLHGASQNRLRWVRNKCMIYNYSVAFAAGNFYQNFDLTWGILNNDQLLTLSLDKASGSGFQSKNEYLFRKIDMQLRLVPGNSAGTVTAYYLSPQGAAHDEIDFEFLGNVTGEPYTLHTTVFNQGKVAGSNSSVSGSTQLLISTPILSCGTPRKSCKQSILPNQN</sequence>
<gene>
    <name evidence="10" type="ORF">Cgig2_025837</name>
</gene>
<evidence type="ECO:0000259" key="9">
    <source>
        <dbReference type="PROSITE" id="PS51762"/>
    </source>
</evidence>
<keyword evidence="4" id="KW-1015">Disulfide bond</keyword>
<reference evidence="10" key="1">
    <citation type="submission" date="2022-04" db="EMBL/GenBank/DDBJ databases">
        <title>Carnegiea gigantea Genome sequencing and assembly v2.</title>
        <authorList>
            <person name="Copetti D."/>
            <person name="Sanderson M.J."/>
            <person name="Burquez A."/>
            <person name="Wojciechowski M.F."/>
        </authorList>
    </citation>
    <scope>NUCLEOTIDE SEQUENCE</scope>
    <source>
        <strain evidence="10">SGP5-SGP5p</strain>
        <tissue evidence="10">Aerial part</tissue>
    </source>
</reference>
<dbReference type="InterPro" id="IPR013320">
    <property type="entry name" value="ConA-like_dom_sf"/>
</dbReference>
<dbReference type="Gene3D" id="2.60.120.200">
    <property type="match status" value="2"/>
</dbReference>
<keyword evidence="8" id="KW-0732">Signal</keyword>
<dbReference type="AlphaFoldDB" id="A0A9Q1Q6U1"/>
<evidence type="ECO:0000313" key="10">
    <source>
        <dbReference type="EMBL" id="KAJ8430410.1"/>
    </source>
</evidence>
<dbReference type="GO" id="GO:0016762">
    <property type="term" value="F:xyloglucan:xyloglucosyl transferase activity"/>
    <property type="evidence" value="ECO:0007669"/>
    <property type="project" value="UniProtKB-EC"/>
</dbReference>
<feature type="signal peptide" evidence="8">
    <location>
        <begin position="1"/>
        <end position="33"/>
    </location>
</feature>
<dbReference type="InterPro" id="IPR016455">
    <property type="entry name" value="XTH"/>
</dbReference>
<dbReference type="FunFam" id="2.60.120.200:FF:000025">
    <property type="entry name" value="Xyloglucan endotransglucosylase/hydrolase"/>
    <property type="match status" value="1"/>
</dbReference>
<dbReference type="InterPro" id="IPR044791">
    <property type="entry name" value="Beta-glucanase/XTH"/>
</dbReference>
<feature type="active site" description="Proton donor" evidence="7">
    <location>
        <position position="114"/>
    </location>
</feature>
<keyword evidence="3" id="KW-0378">Hydrolase</keyword>
<feature type="active site" description="Nucleophile" evidence="7">
    <location>
        <position position="110"/>
    </location>
</feature>
<dbReference type="EC" id="2.4.1.207" evidence="1"/>
<evidence type="ECO:0000256" key="7">
    <source>
        <dbReference type="PIRSR" id="PIRSR608264-1"/>
    </source>
</evidence>
<dbReference type="PANTHER" id="PTHR31062">
    <property type="entry name" value="XYLOGLUCAN ENDOTRANSGLUCOSYLASE/HYDROLASE PROTEIN 8-RELATED"/>
    <property type="match status" value="1"/>
</dbReference>
<feature type="domain" description="GH16" evidence="9">
    <location>
        <begin position="279"/>
        <end position="418"/>
    </location>
</feature>
<dbReference type="PROSITE" id="PS01034">
    <property type="entry name" value="GH16_1"/>
    <property type="match status" value="1"/>
</dbReference>
<name>A0A9Q1Q6U1_9CARY</name>
<dbReference type="GO" id="GO:0004553">
    <property type="term" value="F:hydrolase activity, hydrolyzing O-glycosyl compounds"/>
    <property type="evidence" value="ECO:0007669"/>
    <property type="project" value="InterPro"/>
</dbReference>
<dbReference type="CDD" id="cd02176">
    <property type="entry name" value="GH16_XET"/>
    <property type="match status" value="1"/>
</dbReference>
<evidence type="ECO:0000313" key="11">
    <source>
        <dbReference type="Proteomes" id="UP001153076"/>
    </source>
</evidence>
<comment type="catalytic activity">
    <reaction evidence="6">
        <text>breaks a beta-(1-&gt;4) bond in the backbone of a xyloglucan and transfers the xyloglucanyl segment on to O-4 of the non-reducing terminal glucose residue of an acceptor, which can be a xyloglucan or an oligosaccharide of xyloglucan.</text>
        <dbReference type="EC" id="2.4.1.207"/>
    </reaction>
</comment>
<evidence type="ECO:0000256" key="1">
    <source>
        <dbReference type="ARBA" id="ARBA00012152"/>
    </source>
</evidence>
<dbReference type="InterPro" id="IPR008264">
    <property type="entry name" value="Beta_glucanase"/>
</dbReference>
<dbReference type="SUPFAM" id="SSF49899">
    <property type="entry name" value="Concanavalin A-like lectins/glucanases"/>
    <property type="match status" value="2"/>
</dbReference>
<dbReference type="PROSITE" id="PS51762">
    <property type="entry name" value="GH16_2"/>
    <property type="match status" value="2"/>
</dbReference>
<dbReference type="Pfam" id="PF00722">
    <property type="entry name" value="Glyco_hydro_16"/>
    <property type="match status" value="2"/>
</dbReference>
<evidence type="ECO:0000256" key="3">
    <source>
        <dbReference type="ARBA" id="ARBA00022801"/>
    </source>
</evidence>
<keyword evidence="5" id="KW-0326">Glycosidase</keyword>
<dbReference type="GO" id="GO:0010411">
    <property type="term" value="P:xyloglucan metabolic process"/>
    <property type="evidence" value="ECO:0007669"/>
    <property type="project" value="InterPro"/>
</dbReference>
<proteinExistence type="predicted"/>
<evidence type="ECO:0000256" key="5">
    <source>
        <dbReference type="ARBA" id="ARBA00023295"/>
    </source>
</evidence>
<comment type="caution">
    <text evidence="10">The sequence shown here is derived from an EMBL/GenBank/DDBJ whole genome shotgun (WGS) entry which is preliminary data.</text>
</comment>
<dbReference type="GO" id="GO:0042546">
    <property type="term" value="P:cell wall biogenesis"/>
    <property type="evidence" value="ECO:0007669"/>
    <property type="project" value="InterPro"/>
</dbReference>
<protein>
    <recommendedName>
        <fullName evidence="1">xyloglucan:xyloglucosyl transferase</fullName>
        <ecNumber evidence="1">2.4.1.207</ecNumber>
    </recommendedName>
</protein>
<keyword evidence="2" id="KW-0808">Transferase</keyword>
<organism evidence="10 11">
    <name type="scientific">Carnegiea gigantea</name>
    <dbReference type="NCBI Taxonomy" id="171969"/>
    <lineage>
        <taxon>Eukaryota</taxon>
        <taxon>Viridiplantae</taxon>
        <taxon>Streptophyta</taxon>
        <taxon>Embryophyta</taxon>
        <taxon>Tracheophyta</taxon>
        <taxon>Spermatophyta</taxon>
        <taxon>Magnoliopsida</taxon>
        <taxon>eudicotyledons</taxon>
        <taxon>Gunneridae</taxon>
        <taxon>Pentapetalae</taxon>
        <taxon>Caryophyllales</taxon>
        <taxon>Cactineae</taxon>
        <taxon>Cactaceae</taxon>
        <taxon>Cactoideae</taxon>
        <taxon>Echinocereeae</taxon>
        <taxon>Carnegiea</taxon>
    </lineage>
</organism>
<evidence type="ECO:0000256" key="6">
    <source>
        <dbReference type="ARBA" id="ARBA00034022"/>
    </source>
</evidence>
<feature type="domain" description="GH16" evidence="9">
    <location>
        <begin position="1"/>
        <end position="224"/>
    </location>
</feature>
<dbReference type="EMBL" id="JAKOGI010000795">
    <property type="protein sequence ID" value="KAJ8430410.1"/>
    <property type="molecule type" value="Genomic_DNA"/>
</dbReference>
<keyword evidence="11" id="KW-1185">Reference proteome</keyword>
<dbReference type="OrthoDB" id="4781at2759"/>
<evidence type="ECO:0000256" key="8">
    <source>
        <dbReference type="SAM" id="SignalP"/>
    </source>
</evidence>
<evidence type="ECO:0000256" key="2">
    <source>
        <dbReference type="ARBA" id="ARBA00022679"/>
    </source>
</evidence>
<feature type="chain" id="PRO_5040169181" description="xyloglucan:xyloglucosyl transferase" evidence="8">
    <location>
        <begin position="34"/>
        <end position="418"/>
    </location>
</feature>
<dbReference type="PRINTS" id="PR00737">
    <property type="entry name" value="GLHYDRLASE16"/>
</dbReference>
<dbReference type="Proteomes" id="UP001153076">
    <property type="component" value="Unassembled WGS sequence"/>
</dbReference>
<evidence type="ECO:0000256" key="4">
    <source>
        <dbReference type="ARBA" id="ARBA00023157"/>
    </source>
</evidence>
<dbReference type="InterPro" id="IPR008263">
    <property type="entry name" value="GH16_AS"/>
</dbReference>
<accession>A0A9Q1Q6U1</accession>